<sequence>MQSANTIRPQFQSYQSQTEKLLTGQIIHGKINKIYPNQTAEVQIGNQKIFAVLDAPLKTGERYWLQVQPGEGKLHLKVLDPVAGNGSYPLKGASEQLLAHLTVTPGRESIELANFLLKNQLPITKESFESSLHWLRTSNSLGSSLASIKTMHDMNLPFVDDVFQALHSLEQDETFYSKLARLYSQMNGYGTDTKLSQQLKGLLKIIVPGQHLASTAVDQLLISWLSPKTPAETQKAAFSILQKAGFIPEGISEAEFFEKILIASQQVKNQFPPPLKDGLSLILGYTAAKQTGSPAADTFLTLYNRFISDFGTITEESLQPPKIIDKLVLSGALKGQETVTLTKNLLETLFVFSSEQGDIERRLLHKDSFFSALNESNFRPEQASEKVARYFAERPEAAGLLSDLEKIERQLLKDITAAVEKPVDFTKGPPVAGFVKELIKMLGVNMEHLLANAGGLEAGVANEELLALKPLLLKLLAENQHQSIRDAAEQVINRITAQQLLSQDNGPLQNVFMQIPLALSGFQTDLTLQWSGRKKSDGTIDPEFCRVLFYLDLEQMQQTVIDMQIQNRVLKISVINDDHAKLEQLSHPLTGLLKSNLENMNYKLSSLVFESEANIAAKQTRPTQNPAFQAGNKPYRGVDIRI</sequence>
<organism evidence="1 2">
    <name type="scientific">Peribacillus cavernae</name>
    <dbReference type="NCBI Taxonomy" id="1674310"/>
    <lineage>
        <taxon>Bacteria</taxon>
        <taxon>Bacillati</taxon>
        <taxon>Bacillota</taxon>
        <taxon>Bacilli</taxon>
        <taxon>Bacillales</taxon>
        <taxon>Bacillaceae</taxon>
        <taxon>Peribacillus</taxon>
    </lineage>
</organism>
<dbReference type="EMBL" id="RYZZ01000007">
    <property type="protein sequence ID" value="RUQ30427.1"/>
    <property type="molecule type" value="Genomic_DNA"/>
</dbReference>
<dbReference type="Proteomes" id="UP000267430">
    <property type="component" value="Unassembled WGS sequence"/>
</dbReference>
<dbReference type="OrthoDB" id="2351076at2"/>
<dbReference type="RefSeq" id="WP_126864449.1">
    <property type="nucleotide sequence ID" value="NZ_JAUSTX010000001.1"/>
</dbReference>
<proteinExistence type="predicted"/>
<keyword evidence="2" id="KW-1185">Reference proteome</keyword>
<comment type="caution">
    <text evidence="1">The sequence shown here is derived from an EMBL/GenBank/DDBJ whole genome shotgun (WGS) entry which is preliminary data.</text>
</comment>
<accession>A0A3S0UFJ8</accession>
<gene>
    <name evidence="1" type="ORF">ELQ35_08805</name>
</gene>
<protein>
    <submittedName>
        <fullName evidence="1">Uncharacterized protein</fullName>
    </submittedName>
</protein>
<reference evidence="1 2" key="1">
    <citation type="submission" date="2018-12" db="EMBL/GenBank/DDBJ databases">
        <title>Bacillus chawlae sp. nov., Bacillus glennii sp. nov., and Bacillus saganii sp. nov. Isolated from the Vehicle Assembly Building at Kennedy Space Center where the Viking Spacecraft were Assembled.</title>
        <authorList>
            <person name="Seuylemezian A."/>
            <person name="Vaishampayan P."/>
        </authorList>
    </citation>
    <scope>NUCLEOTIDE SEQUENCE [LARGE SCALE GENOMIC DNA]</scope>
    <source>
        <strain evidence="1 2">L5</strain>
    </source>
</reference>
<name>A0A3S0UFJ8_9BACI</name>
<evidence type="ECO:0000313" key="2">
    <source>
        <dbReference type="Proteomes" id="UP000267430"/>
    </source>
</evidence>
<evidence type="ECO:0000313" key="1">
    <source>
        <dbReference type="EMBL" id="RUQ30427.1"/>
    </source>
</evidence>
<dbReference type="AlphaFoldDB" id="A0A3S0UFJ8"/>